<organism evidence="5 6">
    <name type="scientific">Gymnopilus junonius</name>
    <name type="common">Spectacular rustgill mushroom</name>
    <name type="synonym">Gymnopilus spectabilis subsp. junonius</name>
    <dbReference type="NCBI Taxonomy" id="109634"/>
    <lineage>
        <taxon>Eukaryota</taxon>
        <taxon>Fungi</taxon>
        <taxon>Dikarya</taxon>
        <taxon>Basidiomycota</taxon>
        <taxon>Agaricomycotina</taxon>
        <taxon>Agaricomycetes</taxon>
        <taxon>Agaricomycetidae</taxon>
        <taxon>Agaricales</taxon>
        <taxon>Agaricineae</taxon>
        <taxon>Hymenogastraceae</taxon>
        <taxon>Gymnopilus</taxon>
    </lineage>
</organism>
<dbReference type="CDD" id="cd05911">
    <property type="entry name" value="Firefly_Luc_like"/>
    <property type="match status" value="1"/>
</dbReference>
<gene>
    <name evidence="5" type="ORF">CPB84DRAFT_1781554</name>
</gene>
<dbReference type="InterPro" id="IPR025110">
    <property type="entry name" value="AMP-bd_C"/>
</dbReference>
<dbReference type="Gene3D" id="3.40.50.980">
    <property type="match status" value="2"/>
</dbReference>
<dbReference type="InterPro" id="IPR045851">
    <property type="entry name" value="AMP-bd_C_sf"/>
</dbReference>
<dbReference type="Gene3D" id="3.30.300.30">
    <property type="match status" value="1"/>
</dbReference>
<evidence type="ECO:0000313" key="5">
    <source>
        <dbReference type="EMBL" id="KAF8897095.1"/>
    </source>
</evidence>
<dbReference type="InterPro" id="IPR000873">
    <property type="entry name" value="AMP-dep_synth/lig_dom"/>
</dbReference>
<dbReference type="SUPFAM" id="SSF56801">
    <property type="entry name" value="Acetyl-CoA synthetase-like"/>
    <property type="match status" value="1"/>
</dbReference>
<dbReference type="OrthoDB" id="1898221at2759"/>
<dbReference type="PANTHER" id="PTHR24096:SF149">
    <property type="entry name" value="AMP-BINDING DOMAIN-CONTAINING PROTEIN-RELATED"/>
    <property type="match status" value="1"/>
</dbReference>
<comment type="similarity">
    <text evidence="1">Belongs to the ATP-dependent AMP-binding enzyme family.</text>
</comment>
<dbReference type="InterPro" id="IPR020845">
    <property type="entry name" value="AMP-binding_CS"/>
</dbReference>
<reference evidence="5" key="1">
    <citation type="submission" date="2020-11" db="EMBL/GenBank/DDBJ databases">
        <authorList>
            <consortium name="DOE Joint Genome Institute"/>
            <person name="Ahrendt S."/>
            <person name="Riley R."/>
            <person name="Andreopoulos W."/>
            <person name="LaButti K."/>
            <person name="Pangilinan J."/>
            <person name="Ruiz-duenas F.J."/>
            <person name="Barrasa J.M."/>
            <person name="Sanchez-Garcia M."/>
            <person name="Camarero S."/>
            <person name="Miyauchi S."/>
            <person name="Serrano A."/>
            <person name="Linde D."/>
            <person name="Babiker R."/>
            <person name="Drula E."/>
            <person name="Ayuso-Fernandez I."/>
            <person name="Pacheco R."/>
            <person name="Padilla G."/>
            <person name="Ferreira P."/>
            <person name="Barriuso J."/>
            <person name="Kellner H."/>
            <person name="Castanera R."/>
            <person name="Alfaro M."/>
            <person name="Ramirez L."/>
            <person name="Pisabarro A.G."/>
            <person name="Kuo A."/>
            <person name="Tritt A."/>
            <person name="Lipzen A."/>
            <person name="He G."/>
            <person name="Yan M."/>
            <person name="Ng V."/>
            <person name="Cullen D."/>
            <person name="Martin F."/>
            <person name="Rosso M.-N."/>
            <person name="Henrissat B."/>
            <person name="Hibbett D."/>
            <person name="Martinez A.T."/>
            <person name="Grigoriev I.V."/>
        </authorList>
    </citation>
    <scope>NUCLEOTIDE SEQUENCE</scope>
    <source>
        <strain evidence="5">AH 44721</strain>
    </source>
</reference>
<dbReference type="PROSITE" id="PS00455">
    <property type="entry name" value="AMP_BINDING"/>
    <property type="match status" value="1"/>
</dbReference>
<accession>A0A9P5NLT9</accession>
<keyword evidence="6" id="KW-1185">Reference proteome</keyword>
<feature type="domain" description="AMP-dependent synthetase/ligase" evidence="3">
    <location>
        <begin position="36"/>
        <end position="428"/>
    </location>
</feature>
<dbReference type="Gene3D" id="2.30.38.10">
    <property type="entry name" value="Luciferase, Domain 3"/>
    <property type="match status" value="1"/>
</dbReference>
<dbReference type="AlphaFoldDB" id="A0A9P5NLT9"/>
<name>A0A9P5NLT9_GYMJU</name>
<keyword evidence="2" id="KW-0436">Ligase</keyword>
<dbReference type="Pfam" id="PF13193">
    <property type="entry name" value="AMP-binding_C"/>
    <property type="match status" value="1"/>
</dbReference>
<evidence type="ECO:0000259" key="4">
    <source>
        <dbReference type="Pfam" id="PF13193"/>
    </source>
</evidence>
<proteinExistence type="inferred from homology"/>
<evidence type="ECO:0000256" key="2">
    <source>
        <dbReference type="ARBA" id="ARBA00022598"/>
    </source>
</evidence>
<dbReference type="Proteomes" id="UP000724874">
    <property type="component" value="Unassembled WGS sequence"/>
</dbReference>
<sequence length="592" mass="64445">MAPKIYTSPFPTQTLSDTSVFSHLFSSKDATDVGGFPASTPAFIDAATGTTITRTQLKKFAFSLGNGLKTRLSLRRGDTILIYSPNSLTWPVVLFGAGAAGLRSTLANSAYNARELAFQYQDSGAKVIFASEDNVPVVRQTLKDLGLNKAEADKRIVVMTNSLYWAGGPSIIIKPELAGLLTVADLLQFGSLKDEEKFEGKLANETVYLCYSSGTTGKPKGVETTHKNITSVLEIVKVGFPALKQGEDSMLGILPFYHIYGAVKLLHFPFFSGIPVVVMARFDPVKFCANVERYKITCSLIVPPVLVVLSRHQAVDQYDLATLRILFSGAAPLGAALAQQVTNRLMERRKGRNPVKILQGYGLTETSPTTHLIPVEAAERKVGSIGLLLPNLEARLVVDGEGDGNIDAAEGQPGEIWIRGPTIMKGYLNNPTATKDAITPDGWFKTGDIAIRDSEGYYKIVDRRKELIKYKGFQVPPAELESVLLTHPDVADTAVIGVDSVKEATELPRAYVVHANPEKVKTEDQKIAFANSVKKWIEGKVARHKFLRGGVVVIEVIPKSAAGKILRRELRDRAKQELAGRNPAADNVKSKL</sequence>
<evidence type="ECO:0000313" key="6">
    <source>
        <dbReference type="Proteomes" id="UP000724874"/>
    </source>
</evidence>
<comment type="caution">
    <text evidence="5">The sequence shown here is derived from an EMBL/GenBank/DDBJ whole genome shotgun (WGS) entry which is preliminary data.</text>
</comment>
<protein>
    <submittedName>
        <fullName evidence="5">AMP binding protein</fullName>
    </submittedName>
</protein>
<feature type="domain" description="AMP-binding enzyme C-terminal" evidence="4">
    <location>
        <begin position="479"/>
        <end position="564"/>
    </location>
</feature>
<dbReference type="GO" id="GO:0016405">
    <property type="term" value="F:CoA-ligase activity"/>
    <property type="evidence" value="ECO:0007669"/>
    <property type="project" value="TreeGrafter"/>
</dbReference>
<dbReference type="EMBL" id="JADNYJ010000057">
    <property type="protein sequence ID" value="KAF8897095.1"/>
    <property type="molecule type" value="Genomic_DNA"/>
</dbReference>
<dbReference type="PANTHER" id="PTHR24096">
    <property type="entry name" value="LONG-CHAIN-FATTY-ACID--COA LIGASE"/>
    <property type="match status" value="1"/>
</dbReference>
<dbReference type="Pfam" id="PF00501">
    <property type="entry name" value="AMP-binding"/>
    <property type="match status" value="1"/>
</dbReference>
<evidence type="ECO:0000256" key="1">
    <source>
        <dbReference type="ARBA" id="ARBA00006432"/>
    </source>
</evidence>
<evidence type="ECO:0000259" key="3">
    <source>
        <dbReference type="Pfam" id="PF00501"/>
    </source>
</evidence>